<proteinExistence type="predicted"/>
<dbReference type="EMBL" id="HACA01008506">
    <property type="protein sequence ID" value="CDW25867.1"/>
    <property type="molecule type" value="Transcribed_RNA"/>
</dbReference>
<name>A0A0K2TJR9_LEPSM</name>
<protein>
    <submittedName>
        <fullName evidence="1">Uncharacterized protein</fullName>
    </submittedName>
</protein>
<sequence length="64" mass="7874">MFKMHRTSFGKVFRTWLNFIYYQFKEIDLFLPNPIIDLYILEDFKSKFSNTIMILDLINFKSKI</sequence>
<reference evidence="1" key="1">
    <citation type="submission" date="2014-05" db="EMBL/GenBank/DDBJ databases">
        <authorList>
            <person name="Chronopoulou M."/>
        </authorList>
    </citation>
    <scope>NUCLEOTIDE SEQUENCE</scope>
    <source>
        <tissue evidence="1">Whole organism</tissue>
    </source>
</reference>
<evidence type="ECO:0000313" key="1">
    <source>
        <dbReference type="EMBL" id="CDW25867.1"/>
    </source>
</evidence>
<organism evidence="1">
    <name type="scientific">Lepeophtheirus salmonis</name>
    <name type="common">Salmon louse</name>
    <name type="synonym">Caligus salmonis</name>
    <dbReference type="NCBI Taxonomy" id="72036"/>
    <lineage>
        <taxon>Eukaryota</taxon>
        <taxon>Metazoa</taxon>
        <taxon>Ecdysozoa</taxon>
        <taxon>Arthropoda</taxon>
        <taxon>Crustacea</taxon>
        <taxon>Multicrustacea</taxon>
        <taxon>Hexanauplia</taxon>
        <taxon>Copepoda</taxon>
        <taxon>Siphonostomatoida</taxon>
        <taxon>Caligidae</taxon>
        <taxon>Lepeophtheirus</taxon>
    </lineage>
</organism>
<dbReference type="AlphaFoldDB" id="A0A0K2TJR9"/>
<accession>A0A0K2TJR9</accession>